<evidence type="ECO:0000256" key="2">
    <source>
        <dbReference type="ARBA" id="ARBA00023145"/>
    </source>
</evidence>
<evidence type="ECO:0000256" key="3">
    <source>
        <dbReference type="ARBA" id="ARBA00023239"/>
    </source>
</evidence>
<dbReference type="EMBL" id="PDCN02000025">
    <property type="protein sequence ID" value="PIB73717.1"/>
    <property type="molecule type" value="Genomic_DNA"/>
</dbReference>
<organism evidence="5 6">
    <name type="scientific">Mycolicibacterium brumae</name>
    <dbReference type="NCBI Taxonomy" id="85968"/>
    <lineage>
        <taxon>Bacteria</taxon>
        <taxon>Bacillati</taxon>
        <taxon>Actinomycetota</taxon>
        <taxon>Actinomycetes</taxon>
        <taxon>Mycobacteriales</taxon>
        <taxon>Mycobacteriaceae</taxon>
        <taxon>Mycolicibacterium</taxon>
    </lineage>
</organism>
<keyword evidence="4" id="KW-0670">Pyruvate</keyword>
<dbReference type="RefSeq" id="WP_090592327.1">
    <property type="nucleotide sequence ID" value="NZ_CP104302.1"/>
</dbReference>
<accession>A0A2G5P635</accession>
<dbReference type="GO" id="GO:0004609">
    <property type="term" value="F:phosphatidylserine decarboxylase activity"/>
    <property type="evidence" value="ECO:0007669"/>
    <property type="project" value="InterPro"/>
</dbReference>
<proteinExistence type="predicted"/>
<evidence type="ECO:0000313" key="6">
    <source>
        <dbReference type="Proteomes" id="UP000230551"/>
    </source>
</evidence>
<keyword evidence="2" id="KW-0865">Zymogen</keyword>
<keyword evidence="6" id="KW-1185">Reference proteome</keyword>
<evidence type="ECO:0008006" key="7">
    <source>
        <dbReference type="Google" id="ProtNLM"/>
    </source>
</evidence>
<dbReference type="PANTHER" id="PTHR10067">
    <property type="entry name" value="PHOSPHATIDYLSERINE DECARBOXYLASE"/>
    <property type="match status" value="1"/>
</dbReference>
<reference evidence="5 6" key="1">
    <citation type="journal article" date="2017" name="Infect. Genet. Evol.">
        <title>The new phylogeny of the genus Mycobacterium: The old and the news.</title>
        <authorList>
            <person name="Tortoli E."/>
            <person name="Fedrizzi T."/>
            <person name="Meehan C.J."/>
            <person name="Trovato A."/>
            <person name="Grottola A."/>
            <person name="Giacobazzi E."/>
            <person name="Serpini G.F."/>
            <person name="Tagliazucchi S."/>
            <person name="Fabio A."/>
            <person name="Bettua C."/>
            <person name="Bertorelli R."/>
            <person name="Frascaro F."/>
            <person name="De Sanctis V."/>
            <person name="Pecorari M."/>
            <person name="Jousson O."/>
            <person name="Segata N."/>
            <person name="Cirillo D.M."/>
        </authorList>
    </citation>
    <scope>NUCLEOTIDE SEQUENCE [LARGE SCALE GENOMIC DNA]</scope>
    <source>
        <strain evidence="5 6">CIP1034565</strain>
    </source>
</reference>
<evidence type="ECO:0000313" key="5">
    <source>
        <dbReference type="EMBL" id="PIB73717.1"/>
    </source>
</evidence>
<sequence>MAPPSGYFTYNQFFARHIKPGMRPIAAIADDSVITSPADCTFVDYWEVDNDSNIFIESKGLQWSIKDLLADSDYADEFAGGIFTHSFLNTNDYHRWHTPVSGTILEAKIIQGQDYLDIGVVPGPVVDGKQTHNVTILDGTGYQFVQTRGMIVIDSPIGLVACVPMGMWPVSSVVITADEGRTLQKGDELGYFAFGGSDFVMVFQQRSNVILNGRPNKHVRTGSCIGRAFPNI</sequence>
<dbReference type="STRING" id="85968.GCA_900073015_03361"/>
<dbReference type="OrthoDB" id="9802030at2"/>
<protein>
    <recommendedName>
        <fullName evidence="7">Phosphatidylserine decarboxylase</fullName>
    </recommendedName>
</protein>
<evidence type="ECO:0000256" key="4">
    <source>
        <dbReference type="ARBA" id="ARBA00023317"/>
    </source>
</evidence>
<dbReference type="GO" id="GO:0008654">
    <property type="term" value="P:phospholipid biosynthetic process"/>
    <property type="evidence" value="ECO:0007669"/>
    <property type="project" value="InterPro"/>
</dbReference>
<keyword evidence="3" id="KW-0456">Lyase</keyword>
<comment type="caution">
    <text evidence="5">The sequence shown here is derived from an EMBL/GenBank/DDBJ whole genome shotgun (WGS) entry which is preliminary data.</text>
</comment>
<dbReference type="AlphaFoldDB" id="A0A2G5P635"/>
<dbReference type="Proteomes" id="UP000230551">
    <property type="component" value="Unassembled WGS sequence"/>
</dbReference>
<name>A0A2G5P635_9MYCO</name>
<keyword evidence="1" id="KW-0210">Decarboxylase</keyword>
<gene>
    <name evidence="5" type="ORF">CQY22_015725</name>
</gene>
<dbReference type="Pfam" id="PF02666">
    <property type="entry name" value="PS_Dcarbxylase"/>
    <property type="match status" value="1"/>
</dbReference>
<dbReference type="PANTHER" id="PTHR10067:SF13">
    <property type="entry name" value="PHOSPHATIDYLSERINE DECARBOXYLASE"/>
    <property type="match status" value="1"/>
</dbReference>
<evidence type="ECO:0000256" key="1">
    <source>
        <dbReference type="ARBA" id="ARBA00022793"/>
    </source>
</evidence>
<dbReference type="InterPro" id="IPR003817">
    <property type="entry name" value="PS_Dcarbxylase"/>
</dbReference>